<sequence length="70" mass="7998">MFNNTGELNESNATALINVFRPLNLDENYIHDFIESGEASMEITVDGYNVSFLFERSLEYLNVAFDGEQK</sequence>
<name>A0ABU0APT0_9BACI</name>
<evidence type="ECO:0000313" key="1">
    <source>
        <dbReference type="EMBL" id="MDQ0273294.1"/>
    </source>
</evidence>
<evidence type="ECO:0000313" key="2">
    <source>
        <dbReference type="Proteomes" id="UP001238088"/>
    </source>
</evidence>
<reference evidence="1 2" key="1">
    <citation type="submission" date="2023-07" db="EMBL/GenBank/DDBJ databases">
        <title>Genomic Encyclopedia of Type Strains, Phase IV (KMG-IV): sequencing the most valuable type-strain genomes for metagenomic binning, comparative biology and taxonomic classification.</title>
        <authorList>
            <person name="Goeker M."/>
        </authorList>
    </citation>
    <scope>NUCLEOTIDE SEQUENCE [LARGE SCALE GENOMIC DNA]</scope>
    <source>
        <strain evidence="1 2">DSM 23494</strain>
    </source>
</reference>
<comment type="caution">
    <text evidence="1">The sequence shown here is derived from an EMBL/GenBank/DDBJ whole genome shotgun (WGS) entry which is preliminary data.</text>
</comment>
<organism evidence="1 2">
    <name type="scientific">Cytobacillus purgationiresistens</name>
    <dbReference type="NCBI Taxonomy" id="863449"/>
    <lineage>
        <taxon>Bacteria</taxon>
        <taxon>Bacillati</taxon>
        <taxon>Bacillota</taxon>
        <taxon>Bacilli</taxon>
        <taxon>Bacillales</taxon>
        <taxon>Bacillaceae</taxon>
        <taxon>Cytobacillus</taxon>
    </lineage>
</organism>
<gene>
    <name evidence="1" type="ORF">J2S17_005226</name>
</gene>
<proteinExistence type="predicted"/>
<protein>
    <submittedName>
        <fullName evidence="1">Uncharacterized protein</fullName>
    </submittedName>
</protein>
<dbReference type="RefSeq" id="WP_307479234.1">
    <property type="nucleotide sequence ID" value="NZ_JAUSUB010000036.1"/>
</dbReference>
<dbReference type="EMBL" id="JAUSUB010000036">
    <property type="protein sequence ID" value="MDQ0273294.1"/>
    <property type="molecule type" value="Genomic_DNA"/>
</dbReference>
<dbReference type="Proteomes" id="UP001238088">
    <property type="component" value="Unassembled WGS sequence"/>
</dbReference>
<keyword evidence="2" id="KW-1185">Reference proteome</keyword>
<accession>A0ABU0APT0</accession>